<dbReference type="PANTHER" id="PTHR35399:SF4">
    <property type="entry name" value="MEMBRANE PROTEIN"/>
    <property type="match status" value="1"/>
</dbReference>
<name>A0A1I7KDE2_9BURK</name>
<gene>
    <name evidence="2" type="ORF">SAMN05216552_101674</name>
</gene>
<keyword evidence="3" id="KW-1185">Reference proteome</keyword>
<sequence length="500" mass="51575">MNNNDTSASRRNLLKGLAGASVLPFVGAFTALQSREAAAANGATTLIASPYGPIAPVKDMTTGLPLLQLPPGFSYKSFGWRGDPMTNGLPCPAGHDGMGVIVSRKVGRGTELVLVRNHEVGAVSSANFINAPGVYDGGNVSGSSSNKSGGGTTNLLFRDGNWVSVTPSLGGTQTNCAGGITPWGTWLTCEEVGSDAVTAAGKKHGYVFEVTADPAQTTGLPIIGMGRFAHEAAAVDPATGIVYETEDSSGKSGFYRYVPHIATGAPGSLAQGGVLQMAKVKGVANANLATALVNATYELEWVNIANPDQNRGNATGPTGIAISGAAGPFVQGWTQGGLRMNRGEGIWYAQGKMFVMDTAGGAISRGTIWELDLATQVLRCIYSSPNMVIGNMGDNLTVSPRNAILICEDASTAATDSFGFGQRLMGVTGQGDAYIFAKNNIVLTSAQLNGAGKLASLQGDHRGNEFAGACFDPTGRYLFVNIQTPGVTFAISGPWAQGPL</sequence>
<organism evidence="2 3">
    <name type="scientific">Pseudoduganella namucuonensis</name>
    <dbReference type="NCBI Taxonomy" id="1035707"/>
    <lineage>
        <taxon>Bacteria</taxon>
        <taxon>Pseudomonadati</taxon>
        <taxon>Pseudomonadota</taxon>
        <taxon>Betaproteobacteria</taxon>
        <taxon>Burkholderiales</taxon>
        <taxon>Oxalobacteraceae</taxon>
        <taxon>Telluria group</taxon>
        <taxon>Pseudoduganella</taxon>
    </lineage>
</organism>
<evidence type="ECO:0000313" key="2">
    <source>
        <dbReference type="EMBL" id="SFU95386.1"/>
    </source>
</evidence>
<keyword evidence="1" id="KW-1133">Transmembrane helix</keyword>
<feature type="transmembrane region" description="Helical" evidence="1">
    <location>
        <begin position="12"/>
        <end position="32"/>
    </location>
</feature>
<dbReference type="EMBL" id="FPBO01000016">
    <property type="protein sequence ID" value="SFU95386.1"/>
    <property type="molecule type" value="Genomic_DNA"/>
</dbReference>
<dbReference type="Proteomes" id="UP000199391">
    <property type="component" value="Unassembled WGS sequence"/>
</dbReference>
<dbReference type="Pfam" id="PF05787">
    <property type="entry name" value="PhoX"/>
    <property type="match status" value="2"/>
</dbReference>
<evidence type="ECO:0000256" key="1">
    <source>
        <dbReference type="SAM" id="Phobius"/>
    </source>
</evidence>
<dbReference type="InterPro" id="IPR006311">
    <property type="entry name" value="TAT_signal"/>
</dbReference>
<keyword evidence="1" id="KW-0472">Membrane</keyword>
<dbReference type="RefSeq" id="WP_093556849.1">
    <property type="nucleotide sequence ID" value="NZ_FPBO01000016.1"/>
</dbReference>
<reference evidence="3" key="1">
    <citation type="submission" date="2016-10" db="EMBL/GenBank/DDBJ databases">
        <authorList>
            <person name="Varghese N."/>
            <person name="Submissions S."/>
        </authorList>
    </citation>
    <scope>NUCLEOTIDE SEQUENCE [LARGE SCALE GENOMIC DNA]</scope>
    <source>
        <strain evidence="3">CGMCC 1.11014</strain>
    </source>
</reference>
<protein>
    <recommendedName>
        <fullName evidence="4">DUF839 domain-containing protein</fullName>
    </recommendedName>
</protein>
<accession>A0A1I7KDE2</accession>
<proteinExistence type="predicted"/>
<dbReference type="STRING" id="1035707.SAMN05216552_101674"/>
<dbReference type="OrthoDB" id="9801383at2"/>
<dbReference type="InterPro" id="IPR008557">
    <property type="entry name" value="PhoX"/>
</dbReference>
<evidence type="ECO:0008006" key="4">
    <source>
        <dbReference type="Google" id="ProtNLM"/>
    </source>
</evidence>
<evidence type="ECO:0000313" key="3">
    <source>
        <dbReference type="Proteomes" id="UP000199391"/>
    </source>
</evidence>
<dbReference type="AlphaFoldDB" id="A0A1I7KDE2"/>
<dbReference type="SUPFAM" id="SSF63825">
    <property type="entry name" value="YWTD domain"/>
    <property type="match status" value="1"/>
</dbReference>
<dbReference type="PANTHER" id="PTHR35399">
    <property type="entry name" value="SLR8030 PROTEIN"/>
    <property type="match status" value="1"/>
</dbReference>
<keyword evidence="1" id="KW-0812">Transmembrane</keyword>
<dbReference type="PROSITE" id="PS51318">
    <property type="entry name" value="TAT"/>
    <property type="match status" value="1"/>
</dbReference>